<organism evidence="10 11">
    <name type="scientific">Periconia digitata</name>
    <dbReference type="NCBI Taxonomy" id="1303443"/>
    <lineage>
        <taxon>Eukaryota</taxon>
        <taxon>Fungi</taxon>
        <taxon>Dikarya</taxon>
        <taxon>Ascomycota</taxon>
        <taxon>Pezizomycotina</taxon>
        <taxon>Dothideomycetes</taxon>
        <taxon>Pleosporomycetidae</taxon>
        <taxon>Pleosporales</taxon>
        <taxon>Massarineae</taxon>
        <taxon>Periconiaceae</taxon>
        <taxon>Periconia</taxon>
    </lineage>
</organism>
<dbReference type="GO" id="GO:0016020">
    <property type="term" value="C:membrane"/>
    <property type="evidence" value="ECO:0007669"/>
    <property type="project" value="TreeGrafter"/>
</dbReference>
<proteinExistence type="inferred from homology"/>
<keyword evidence="3" id="KW-0813">Transport</keyword>
<dbReference type="InterPro" id="IPR051788">
    <property type="entry name" value="MFS_Transporter"/>
</dbReference>
<feature type="region of interest" description="Disordered" evidence="7">
    <location>
        <begin position="482"/>
        <end position="501"/>
    </location>
</feature>
<feature type="transmembrane region" description="Helical" evidence="8">
    <location>
        <begin position="336"/>
        <end position="355"/>
    </location>
</feature>
<feature type="transmembrane region" description="Helical" evidence="8">
    <location>
        <begin position="425"/>
        <end position="447"/>
    </location>
</feature>
<dbReference type="GO" id="GO:0012505">
    <property type="term" value="C:endomembrane system"/>
    <property type="evidence" value="ECO:0007669"/>
    <property type="project" value="UniProtKB-SubCell"/>
</dbReference>
<dbReference type="InterPro" id="IPR011701">
    <property type="entry name" value="MFS"/>
</dbReference>
<keyword evidence="4 8" id="KW-0812">Transmembrane</keyword>
<feature type="transmembrane region" description="Helical" evidence="8">
    <location>
        <begin position="153"/>
        <end position="169"/>
    </location>
</feature>
<evidence type="ECO:0000313" key="10">
    <source>
        <dbReference type="EMBL" id="CAI6264513.1"/>
    </source>
</evidence>
<feature type="transmembrane region" description="Helical" evidence="8">
    <location>
        <begin position="97"/>
        <end position="119"/>
    </location>
</feature>
<feature type="transmembrane region" description="Helical" evidence="8">
    <location>
        <begin position="71"/>
        <end position="91"/>
    </location>
</feature>
<reference evidence="10" key="1">
    <citation type="submission" date="2023-01" db="EMBL/GenBank/DDBJ databases">
        <authorList>
            <person name="Van Ghelder C."/>
            <person name="Rancurel C."/>
        </authorList>
    </citation>
    <scope>NUCLEOTIDE SEQUENCE</scope>
    <source>
        <strain evidence="10">CNCM I-4278</strain>
    </source>
</reference>
<gene>
    <name evidence="10" type="ORF">PDIGIT_LOCUS1483</name>
</gene>
<dbReference type="FunFam" id="1.20.1250.20:FF:000308">
    <property type="entry name" value="MFS efflux transporter"/>
    <property type="match status" value="1"/>
</dbReference>
<dbReference type="FunFam" id="1.20.1250.20:FF:000286">
    <property type="entry name" value="MFS efflux transporter"/>
    <property type="match status" value="1"/>
</dbReference>
<comment type="similarity">
    <text evidence="2">Belongs to the major facilitator superfamily.</text>
</comment>
<dbReference type="AlphaFoldDB" id="A0A9W4U3Q0"/>
<dbReference type="Gene3D" id="1.20.1250.20">
    <property type="entry name" value="MFS general substrate transporter like domains"/>
    <property type="match status" value="1"/>
</dbReference>
<evidence type="ECO:0000256" key="6">
    <source>
        <dbReference type="ARBA" id="ARBA00023136"/>
    </source>
</evidence>
<dbReference type="SUPFAM" id="SSF103473">
    <property type="entry name" value="MFS general substrate transporter"/>
    <property type="match status" value="1"/>
</dbReference>
<keyword evidence="11" id="KW-1185">Reference proteome</keyword>
<protein>
    <recommendedName>
        <fullName evidence="9">Major facilitator superfamily (MFS) profile domain-containing protein</fullName>
    </recommendedName>
</protein>
<dbReference type="InterPro" id="IPR020846">
    <property type="entry name" value="MFS_dom"/>
</dbReference>
<dbReference type="OrthoDB" id="413079at2759"/>
<feature type="domain" description="Major facilitator superfamily (MFS) profile" evidence="9">
    <location>
        <begin position="66"/>
        <end position="448"/>
    </location>
</feature>
<accession>A0A9W4U3Q0</accession>
<evidence type="ECO:0000259" key="9">
    <source>
        <dbReference type="PROSITE" id="PS50850"/>
    </source>
</evidence>
<comment type="caution">
    <text evidence="10">The sequence shown here is derived from an EMBL/GenBank/DDBJ whole genome shotgun (WGS) entry which is preliminary data.</text>
</comment>
<evidence type="ECO:0000256" key="4">
    <source>
        <dbReference type="ARBA" id="ARBA00022692"/>
    </source>
</evidence>
<dbReference type="PANTHER" id="PTHR23514">
    <property type="entry name" value="BYPASS OF STOP CODON PROTEIN 6"/>
    <property type="match status" value="1"/>
</dbReference>
<dbReference type="PROSITE" id="PS50850">
    <property type="entry name" value="MFS"/>
    <property type="match status" value="1"/>
</dbReference>
<dbReference type="Pfam" id="PF07690">
    <property type="entry name" value="MFS_1"/>
    <property type="match status" value="1"/>
</dbReference>
<evidence type="ECO:0000256" key="5">
    <source>
        <dbReference type="ARBA" id="ARBA00022989"/>
    </source>
</evidence>
<feature type="transmembrane region" description="Helical" evidence="8">
    <location>
        <begin position="270"/>
        <end position="296"/>
    </location>
</feature>
<dbReference type="PANTHER" id="PTHR23514:SF3">
    <property type="entry name" value="BYPASS OF STOP CODON PROTEIN 6"/>
    <property type="match status" value="1"/>
</dbReference>
<keyword evidence="6 8" id="KW-0472">Membrane</keyword>
<evidence type="ECO:0000313" key="11">
    <source>
        <dbReference type="Proteomes" id="UP001152607"/>
    </source>
</evidence>
<keyword evidence="5 8" id="KW-1133">Transmembrane helix</keyword>
<evidence type="ECO:0000256" key="7">
    <source>
        <dbReference type="SAM" id="MobiDB-lite"/>
    </source>
</evidence>
<evidence type="ECO:0000256" key="2">
    <source>
        <dbReference type="ARBA" id="ARBA00008335"/>
    </source>
</evidence>
<feature type="transmembrane region" description="Helical" evidence="8">
    <location>
        <begin position="395"/>
        <end position="419"/>
    </location>
</feature>
<evidence type="ECO:0000256" key="1">
    <source>
        <dbReference type="ARBA" id="ARBA00004127"/>
    </source>
</evidence>
<name>A0A9W4U3Q0_9PLEO</name>
<dbReference type="InterPro" id="IPR036259">
    <property type="entry name" value="MFS_trans_sf"/>
</dbReference>
<evidence type="ECO:0000256" key="3">
    <source>
        <dbReference type="ARBA" id="ARBA00022448"/>
    </source>
</evidence>
<dbReference type="GO" id="GO:0022857">
    <property type="term" value="F:transmembrane transporter activity"/>
    <property type="evidence" value="ECO:0007669"/>
    <property type="project" value="InterPro"/>
</dbReference>
<dbReference type="Proteomes" id="UP001152607">
    <property type="component" value="Unassembled WGS sequence"/>
</dbReference>
<comment type="subcellular location">
    <subcellularLocation>
        <location evidence="1">Endomembrane system</location>
        <topology evidence="1">Multi-pass membrane protein</topology>
    </subcellularLocation>
</comment>
<feature type="transmembrane region" description="Helical" evidence="8">
    <location>
        <begin position="219"/>
        <end position="240"/>
    </location>
</feature>
<feature type="transmembrane region" description="Helical" evidence="8">
    <location>
        <begin position="190"/>
        <end position="213"/>
    </location>
</feature>
<sequence>MNGTRANMGGSSQTSIELQTVGPSTPINLAPSNSSKNDDPAEFLPQPSTTVSVVERWNHPKVNIFRTLSTFFAFAIMGANDAAYGALIPYVEEDYELSYVVVSMVFLSPLAGYAGAALLNNLIHIRLGQRGVAFIGPLCHVLAYLGICLHPPYPVLVLVFILAGFGNGLEDAAWNAWFGNMANSNEMLGFLHGFYGVGAVLSPLAATSLITQAGWPWYAFYYIMLGGAVIELITSLWAFWPVSGRVYRETRPRTENVKESRLKESLKSRVTWVISIFLLCYVGAEVALGGWIVTFMRRERAGQPFESGMVATGFWAGITSGRFVLGFLTPKLGEKFAVMLYILGSTICQLIFWLAPSFHISAIFVSIQGFFLGPLFPAAIVAATKILPPHLHVSAIGFAAAFGGGGAAILPFAIGALAQAKGVSILQPIILAILVVLLILWTCLPTLSKAPPGSPREATNKDRQWINIDFDLVDAGKRTIRRARSGGAADTPSNPRGPGLRARIADRRADRAERKHVQKEIRRYNFERPDPMIAVLQGVPLDTTMPPPYDNVRFLRTAQYQQLRHNGSVSQTAGS</sequence>
<evidence type="ECO:0000256" key="8">
    <source>
        <dbReference type="SAM" id="Phobius"/>
    </source>
</evidence>
<dbReference type="EMBL" id="CAOQHR010000001">
    <property type="protein sequence ID" value="CAI6264513.1"/>
    <property type="molecule type" value="Genomic_DNA"/>
</dbReference>
<feature type="transmembrane region" description="Helical" evidence="8">
    <location>
        <begin position="308"/>
        <end position="329"/>
    </location>
</feature>
<feature type="transmembrane region" description="Helical" evidence="8">
    <location>
        <begin position="361"/>
        <end position="383"/>
    </location>
</feature>